<keyword evidence="3" id="KW-1185">Reference proteome</keyword>
<feature type="compositionally biased region" description="Polar residues" evidence="1">
    <location>
        <begin position="184"/>
        <end position="195"/>
    </location>
</feature>
<dbReference type="RefSeq" id="XP_045953806.1">
    <property type="nucleotide sequence ID" value="XM_046108213.1"/>
</dbReference>
<feature type="compositionally biased region" description="Basic and acidic residues" evidence="1">
    <location>
        <begin position="257"/>
        <end position="267"/>
    </location>
</feature>
<organism evidence="2 3">
    <name type="scientific">Truncatella angustata</name>
    <dbReference type="NCBI Taxonomy" id="152316"/>
    <lineage>
        <taxon>Eukaryota</taxon>
        <taxon>Fungi</taxon>
        <taxon>Dikarya</taxon>
        <taxon>Ascomycota</taxon>
        <taxon>Pezizomycotina</taxon>
        <taxon>Sordariomycetes</taxon>
        <taxon>Xylariomycetidae</taxon>
        <taxon>Amphisphaeriales</taxon>
        <taxon>Sporocadaceae</taxon>
        <taxon>Truncatella</taxon>
    </lineage>
</organism>
<dbReference type="Proteomes" id="UP000758603">
    <property type="component" value="Unassembled WGS sequence"/>
</dbReference>
<dbReference type="GeneID" id="70137104"/>
<feature type="compositionally biased region" description="Basic and acidic residues" evidence="1">
    <location>
        <begin position="336"/>
        <end position="365"/>
    </location>
</feature>
<feature type="compositionally biased region" description="Basic and acidic residues" evidence="1">
    <location>
        <begin position="197"/>
        <end position="219"/>
    </location>
</feature>
<name>A0A9P8RK10_9PEZI</name>
<comment type="caution">
    <text evidence="2">The sequence shown here is derived from an EMBL/GenBank/DDBJ whole genome shotgun (WGS) entry which is preliminary data.</text>
</comment>
<proteinExistence type="predicted"/>
<dbReference type="AlphaFoldDB" id="A0A9P8RK10"/>
<evidence type="ECO:0000313" key="3">
    <source>
        <dbReference type="Proteomes" id="UP000758603"/>
    </source>
</evidence>
<feature type="compositionally biased region" description="Low complexity" evidence="1">
    <location>
        <begin position="160"/>
        <end position="174"/>
    </location>
</feature>
<gene>
    <name evidence="2" type="ORF">BKA67DRAFT_663625</name>
</gene>
<feature type="compositionally biased region" description="Polar residues" evidence="1">
    <location>
        <begin position="136"/>
        <end position="146"/>
    </location>
</feature>
<feature type="compositionally biased region" description="Polar residues" evidence="1">
    <location>
        <begin position="30"/>
        <end position="41"/>
    </location>
</feature>
<accession>A0A9P8RK10</accession>
<feature type="compositionally biased region" description="Polar residues" evidence="1">
    <location>
        <begin position="268"/>
        <end position="302"/>
    </location>
</feature>
<protein>
    <submittedName>
        <fullName evidence="2">Uncharacterized protein</fullName>
    </submittedName>
</protein>
<reference evidence="2" key="1">
    <citation type="journal article" date="2021" name="Nat. Commun.">
        <title>Genetic determinants of endophytism in the Arabidopsis root mycobiome.</title>
        <authorList>
            <person name="Mesny F."/>
            <person name="Miyauchi S."/>
            <person name="Thiergart T."/>
            <person name="Pickel B."/>
            <person name="Atanasova L."/>
            <person name="Karlsson M."/>
            <person name="Huettel B."/>
            <person name="Barry K.W."/>
            <person name="Haridas S."/>
            <person name="Chen C."/>
            <person name="Bauer D."/>
            <person name="Andreopoulos W."/>
            <person name="Pangilinan J."/>
            <person name="LaButti K."/>
            <person name="Riley R."/>
            <person name="Lipzen A."/>
            <person name="Clum A."/>
            <person name="Drula E."/>
            <person name="Henrissat B."/>
            <person name="Kohler A."/>
            <person name="Grigoriev I.V."/>
            <person name="Martin F.M."/>
            <person name="Hacquard S."/>
        </authorList>
    </citation>
    <scope>NUCLEOTIDE SEQUENCE</scope>
    <source>
        <strain evidence="2">MPI-SDFR-AT-0073</strain>
    </source>
</reference>
<dbReference type="EMBL" id="JAGPXC010000009">
    <property type="protein sequence ID" value="KAH6647292.1"/>
    <property type="molecule type" value="Genomic_DNA"/>
</dbReference>
<feature type="compositionally biased region" description="Low complexity" evidence="1">
    <location>
        <begin position="220"/>
        <end position="239"/>
    </location>
</feature>
<sequence length="436" mass="43572">METVNNIAKAAANAVWGENTSTGSTTTGTEPVSGQRGNTSVGEPYDKGNLEEPGSTTSTTGHSATGTPTTGLSSTGDSTSHGTGGASVGGLSSGIPDRSATHGSSGTAEGTHGPHSSRVANAADPTVDSDRDGSRTAGSTGGNHSSGALGGIPTHDHHTSGSTTSGVPGSSATTVAGEPHPLSGHSSRTTGTTEGSHGPHDSKVANELDPRVDSDRDGSRTVGNSNTTSSTTGHSDSASFAKNTGTAAESSSVPDNKYTERKAHDTPADTSKGQNDTRDPSNPQTNPKNNPTDVDDTTSGPNKGQELGPGPKPLVDVAREHGGDAGNTGVTTSSGDKSKAKAAESDDPNDPHAASHGEGTGEKYIKSTGLAADGGNFDVTNAGAGREADRLLEEKGIHTTKGPGGSPDDHPTSTGGADTTEKKSLKDKIKDKLHRH</sequence>
<feature type="compositionally biased region" description="Low complexity" evidence="1">
    <location>
        <begin position="54"/>
        <end position="81"/>
    </location>
</feature>
<feature type="region of interest" description="Disordered" evidence="1">
    <location>
        <begin position="1"/>
        <end position="436"/>
    </location>
</feature>
<feature type="compositionally biased region" description="Polar residues" evidence="1">
    <location>
        <begin position="240"/>
        <end position="254"/>
    </location>
</feature>
<feature type="compositionally biased region" description="Gly residues" evidence="1">
    <location>
        <begin position="82"/>
        <end position="92"/>
    </location>
</feature>
<evidence type="ECO:0000256" key="1">
    <source>
        <dbReference type="SAM" id="MobiDB-lite"/>
    </source>
</evidence>
<evidence type="ECO:0000313" key="2">
    <source>
        <dbReference type="EMBL" id="KAH6647292.1"/>
    </source>
</evidence>
<feature type="compositionally biased region" description="Basic and acidic residues" evidence="1">
    <location>
        <begin position="386"/>
        <end position="397"/>
    </location>
</feature>
<feature type="compositionally biased region" description="Low complexity" evidence="1">
    <location>
        <begin position="1"/>
        <end position="29"/>
    </location>
</feature>
<dbReference type="OrthoDB" id="5388207at2759"/>
<feature type="compositionally biased region" description="Basic and acidic residues" evidence="1">
    <location>
        <begin position="419"/>
        <end position="430"/>
    </location>
</feature>